<dbReference type="STRING" id="118168.MC7420_2891"/>
<accession>B4VJR6</accession>
<feature type="compositionally biased region" description="Acidic residues" evidence="6">
    <location>
        <begin position="235"/>
        <end position="258"/>
    </location>
</feature>
<evidence type="ECO:0000256" key="2">
    <source>
        <dbReference type="ARBA" id="ARBA00022490"/>
    </source>
</evidence>
<feature type="compositionally biased region" description="Basic and acidic residues" evidence="6">
    <location>
        <begin position="1506"/>
        <end position="1519"/>
    </location>
</feature>
<evidence type="ECO:0000256" key="4">
    <source>
        <dbReference type="ARBA" id="ARBA00023212"/>
    </source>
</evidence>
<feature type="region of interest" description="Disordered" evidence="6">
    <location>
        <begin position="1486"/>
        <end position="1572"/>
    </location>
</feature>
<evidence type="ECO:0000313" key="8">
    <source>
        <dbReference type="EMBL" id="EDX77567.1"/>
    </source>
</evidence>
<dbReference type="OrthoDB" id="518040at2"/>
<dbReference type="eggNOG" id="COG3209">
    <property type="taxonomic scope" value="Bacteria"/>
</dbReference>
<feature type="compositionally biased region" description="Basic and acidic residues" evidence="6">
    <location>
        <begin position="305"/>
        <end position="329"/>
    </location>
</feature>
<feature type="compositionally biased region" description="Polar residues" evidence="6">
    <location>
        <begin position="276"/>
        <end position="286"/>
    </location>
</feature>
<keyword evidence="7" id="KW-0472">Membrane</keyword>
<proteinExistence type="predicted"/>
<evidence type="ECO:0000313" key="9">
    <source>
        <dbReference type="Proteomes" id="UP000003835"/>
    </source>
</evidence>
<feature type="compositionally biased region" description="Basic and acidic residues" evidence="6">
    <location>
        <begin position="259"/>
        <end position="270"/>
    </location>
</feature>
<feature type="coiled-coil region" evidence="5">
    <location>
        <begin position="786"/>
        <end position="824"/>
    </location>
</feature>
<evidence type="ECO:0000256" key="7">
    <source>
        <dbReference type="SAM" id="Phobius"/>
    </source>
</evidence>
<keyword evidence="7" id="KW-1133">Transmembrane helix</keyword>
<keyword evidence="5" id="KW-0175">Coiled coil</keyword>
<feature type="region of interest" description="Disordered" evidence="6">
    <location>
        <begin position="61"/>
        <end position="383"/>
    </location>
</feature>
<dbReference type="PANTHER" id="PTHR47970">
    <property type="entry name" value="KINESIN-LIKE PROTEIN KIF11"/>
    <property type="match status" value="1"/>
</dbReference>
<name>B4VJR6_9CYAN</name>
<feature type="region of interest" description="Disordered" evidence="6">
    <location>
        <begin position="397"/>
        <end position="661"/>
    </location>
</feature>
<dbReference type="PANTHER" id="PTHR47970:SF12">
    <property type="entry name" value="KINESIN FAMILY MEMBER 11"/>
    <property type="match status" value="1"/>
</dbReference>
<feature type="compositionally biased region" description="Basic and acidic residues" evidence="6">
    <location>
        <begin position="356"/>
        <end position="367"/>
    </location>
</feature>
<keyword evidence="7" id="KW-0812">Transmembrane</keyword>
<feature type="compositionally biased region" description="Polar residues" evidence="6">
    <location>
        <begin position="500"/>
        <end position="511"/>
    </location>
</feature>
<feature type="compositionally biased region" description="Basic and acidic residues" evidence="6">
    <location>
        <begin position="1665"/>
        <end position="1674"/>
    </location>
</feature>
<feature type="compositionally biased region" description="Low complexity" evidence="6">
    <location>
        <begin position="420"/>
        <end position="435"/>
    </location>
</feature>
<sequence length="1792" mass="193485">MSSHEHLLKKGFSKPNSTPVPNPFKIQRRRVKALSPNLSPKEKLQLKQQADQISQLGYNSLNIPIKAPDPPTTQAIPSQPNSGEVTNQPTTPAADAVNIQADGLDDLDDQEETNERDEISLASASDGSASDGSIQRQEISDSEAEEIAEPQVNRVKNQEEETEIQPKTKQPARNFLELPINAPGASPSSIQRQGNLGEFGNSIQQQPVETEEKVEPEAEQELQEEDETIQRQEMPDSEAEAIPESEVDSIENPEEEPDIQAKVEQPKHNLSELLANASSTPPSSIQRQDDLGESGNPIQQQLVENEEKLEPEAKQEPPELDETIQHQEIPDAEEDEILSSEPQTVQRQSETPDIPDQEKEKSEDYHNFLEIPINVPGTPSSSIQRQVNFGRLSNQVVQPIKPTSNPGLNRLNTFKSQRINSPVNPVNPVLNQSSSHTVERQESSTEEKISRKVTTSEEFRPVKEGEQEEDNKPDTSVSEEVPSEEETTEVSSTKSTLTTNTHNDNKNTSNKSQEKPSKALNEQEQPETESKPESETTTGSDAQEVELAVEEAKTELGAKVTEPAQGSKDSEIAQADTAKEEATQQNKSTEESTEAVAVDNEANPETVAGEDTTQGDLDSQQTEQTEKVAQTAQAESAVAETSTQMEAAQSNVEQLPTAQPNFVPSQPKAMFLTTEDNSATVGAENVLGSVGDGVVLFQTNNPEQFQTDENGGGLVQQIPASGVAAIEEGKQQESQAALAQFMSDGATSVSQVTDAGQTIQPRIQEATTQAQALIDAAIQQNQTTVANAIAQARAKAKTQATEAQNQLKTQYKATESAIKQATADARERIETEHTTSLESLTRLQTDMVEAVNNCFATAEINARALGTTLGGEAIAKGQARSQQYSQEPLPETSGWDDFWDGEDYHKNRRKAKEDAALQVGQAYNEELVTKANESADQLIANKSSVLEGVQTKIEETRAQIEAKHTAALTELDQAESSSLLAANKTLQSQSQAVEQALSQTLASLDQLKTTQLEQVNQVGEQQKLAIHQTEQQSIAALQQGVSEAAASVEATLQQMASEASGVECPNPEALKATLANAREQLNYVVAEAQNTVETGITESSQGILEQSQQAIQSLDEVGQQTSELSEQVLGDFSTSLTQVTDSASQVFTDLQNKHTETVRGTADRVVEELKGLINDVDQAFKTVGENLKTELENSVTQLETDLRSSLSELDSKITEEADKAADKVQPAWKGWVKIIIDIAIAIVVTAAIVALASTGIGLLATIGLAALIGAAGGVTKQLLHDAVDGEISSKEVYFREAVLGAVAGVITLAGAGAGNAASSFIGKQLLAKGITNQVLTKAATMGAEVVVGTVIDTVGAGLTDTLKRAMSGEEFSLETAFQAMYGSVGVNFLGNLGGTILAPYLGGFYSKTGLGGATTKEVGQQVTREVTEEVTEQVTKEVSQEVTEQVTKEVGEEVSAQVTKEVAEEVTEQVTKEVTEEVTQQVTKEVTEEATEQTVKEVTQETTEQVTKDITEETTEKATKQATGETAEQTTKEVTEEATGETTEQATKTIKTDETPNGRSSHTGEPQVEPGVVAKQKAADGHEIKVLEDGRVVRCSDCGEIRTQYANELADPKNSHLKSQLDEVEAIPDPDLKAKQAAELEQELANIRRRTAQIEESRKRFDNFREPVDPKDIKGAQPVEGSGTAGHARSKHGVSNQTQAEILNNPERIFSGRNKNGREVDIYYKDGSIVITEAGRKNSVITAYGSVSSKGNATPVDPQKWAGDSSYVEIKVEGSNEVIYPNPDRFNLDDWP</sequence>
<feature type="region of interest" description="Disordered" evidence="6">
    <location>
        <begin position="1665"/>
        <end position="1711"/>
    </location>
</feature>
<dbReference type="Gene3D" id="1.20.120.20">
    <property type="entry name" value="Apolipoprotein"/>
    <property type="match status" value="1"/>
</dbReference>
<keyword evidence="9" id="KW-1185">Reference proteome</keyword>
<feature type="region of interest" description="Disordered" evidence="6">
    <location>
        <begin position="1"/>
        <end position="24"/>
    </location>
</feature>
<feature type="compositionally biased region" description="Low complexity" evidence="6">
    <location>
        <begin position="122"/>
        <end position="133"/>
    </location>
</feature>
<feature type="compositionally biased region" description="Low complexity" evidence="6">
    <location>
        <begin position="489"/>
        <end position="499"/>
    </location>
</feature>
<protein>
    <submittedName>
        <fullName evidence="8">Uncharacterized protein</fullName>
    </submittedName>
</protein>
<feature type="transmembrane region" description="Helical" evidence="7">
    <location>
        <begin position="1238"/>
        <end position="1271"/>
    </location>
</feature>
<feature type="compositionally biased region" description="Acidic residues" evidence="6">
    <location>
        <begin position="217"/>
        <end position="227"/>
    </location>
</feature>
<reference evidence="8 9" key="1">
    <citation type="submission" date="2008-07" db="EMBL/GenBank/DDBJ databases">
        <authorList>
            <person name="Tandeau de Marsac N."/>
            <person name="Ferriera S."/>
            <person name="Johnson J."/>
            <person name="Kravitz S."/>
            <person name="Beeson K."/>
            <person name="Sutton G."/>
            <person name="Rogers Y.-H."/>
            <person name="Friedman R."/>
            <person name="Frazier M."/>
            <person name="Venter J.C."/>
        </authorList>
    </citation>
    <scope>NUCLEOTIDE SEQUENCE [LARGE SCALE GENOMIC DNA]</scope>
    <source>
        <strain evidence="8 9">PCC 7420</strain>
    </source>
</reference>
<evidence type="ECO:0000256" key="1">
    <source>
        <dbReference type="ARBA" id="ARBA00004245"/>
    </source>
</evidence>
<dbReference type="GO" id="GO:0008574">
    <property type="term" value="F:plus-end-directed microtubule motor activity"/>
    <property type="evidence" value="ECO:0007669"/>
    <property type="project" value="TreeGrafter"/>
</dbReference>
<gene>
    <name evidence="8" type="ORF">MC7420_2891</name>
</gene>
<comment type="subcellular location">
    <subcellularLocation>
        <location evidence="1">Cytoplasm</location>
        <location evidence="1">Cytoskeleton</location>
    </subcellularLocation>
</comment>
<keyword evidence="3" id="KW-0505">Motor protein</keyword>
<dbReference type="HOGENOM" id="CLU_238300_0_0_3"/>
<feature type="compositionally biased region" description="Polar residues" evidence="6">
    <location>
        <begin position="1693"/>
        <end position="1702"/>
    </location>
</feature>
<dbReference type="eggNOG" id="COG3103">
    <property type="taxonomic scope" value="Bacteria"/>
</dbReference>
<keyword evidence="2" id="KW-0963">Cytoplasm</keyword>
<dbReference type="InterPro" id="IPR047149">
    <property type="entry name" value="KIF11-like"/>
</dbReference>
<feature type="compositionally biased region" description="Acidic residues" evidence="6">
    <location>
        <begin position="103"/>
        <end position="115"/>
    </location>
</feature>
<dbReference type="RefSeq" id="WP_006098828.1">
    <property type="nucleotide sequence ID" value="NZ_DS989843.1"/>
</dbReference>
<feature type="compositionally biased region" description="Polar residues" evidence="6">
    <location>
        <begin position="397"/>
        <end position="419"/>
    </location>
</feature>
<evidence type="ECO:0000256" key="3">
    <source>
        <dbReference type="ARBA" id="ARBA00023175"/>
    </source>
</evidence>
<dbReference type="GO" id="GO:0072686">
    <property type="term" value="C:mitotic spindle"/>
    <property type="evidence" value="ECO:0007669"/>
    <property type="project" value="TreeGrafter"/>
</dbReference>
<feature type="compositionally biased region" description="Low complexity" evidence="6">
    <location>
        <begin position="1540"/>
        <end position="1549"/>
    </location>
</feature>
<dbReference type="GO" id="GO:0051231">
    <property type="term" value="P:spindle elongation"/>
    <property type="evidence" value="ECO:0007669"/>
    <property type="project" value="TreeGrafter"/>
</dbReference>
<dbReference type="EMBL" id="DS989843">
    <property type="protein sequence ID" value="EDX77567.1"/>
    <property type="molecule type" value="Genomic_DNA"/>
</dbReference>
<feature type="compositionally biased region" description="Basic and acidic residues" evidence="6">
    <location>
        <begin position="437"/>
        <end position="473"/>
    </location>
</feature>
<keyword evidence="4" id="KW-0206">Cytoskeleton</keyword>
<dbReference type="Proteomes" id="UP000003835">
    <property type="component" value="Unassembled WGS sequence"/>
</dbReference>
<evidence type="ECO:0000256" key="6">
    <source>
        <dbReference type="SAM" id="MobiDB-lite"/>
    </source>
</evidence>
<evidence type="ECO:0000256" key="5">
    <source>
        <dbReference type="SAM" id="Coils"/>
    </source>
</evidence>
<dbReference type="SUPFAM" id="SSF58113">
    <property type="entry name" value="Apolipoprotein A-I"/>
    <property type="match status" value="1"/>
</dbReference>
<feature type="compositionally biased region" description="Polar residues" evidence="6">
    <location>
        <begin position="72"/>
        <end position="91"/>
    </location>
</feature>
<organism evidence="8 9">
    <name type="scientific">Coleofasciculus chthonoplastes PCC 7420</name>
    <dbReference type="NCBI Taxonomy" id="118168"/>
    <lineage>
        <taxon>Bacteria</taxon>
        <taxon>Bacillati</taxon>
        <taxon>Cyanobacteriota</taxon>
        <taxon>Cyanophyceae</taxon>
        <taxon>Coleofasciculales</taxon>
        <taxon>Coleofasciculaceae</taxon>
        <taxon>Coleofasciculus</taxon>
    </lineage>
</organism>
<feature type="compositionally biased region" description="Polar residues" evidence="6">
    <location>
        <begin position="340"/>
        <end position="351"/>
    </location>
</feature>
<feature type="transmembrane region" description="Helical" evidence="7">
    <location>
        <begin position="1292"/>
        <end position="1313"/>
    </location>
</feature>
<dbReference type="GO" id="GO:0005876">
    <property type="term" value="C:spindle microtubule"/>
    <property type="evidence" value="ECO:0007669"/>
    <property type="project" value="TreeGrafter"/>
</dbReference>
<feature type="compositionally biased region" description="Polar residues" evidence="6">
    <location>
        <begin position="611"/>
        <end position="661"/>
    </location>
</feature>
<feature type="compositionally biased region" description="Low complexity" evidence="6">
    <location>
        <begin position="1520"/>
        <end position="1529"/>
    </location>
</feature>